<dbReference type="EMBL" id="MSIF01000004">
    <property type="protein sequence ID" value="OLF11451.1"/>
    <property type="molecule type" value="Genomic_DNA"/>
</dbReference>
<reference evidence="1 2" key="1">
    <citation type="submission" date="2016-12" db="EMBL/GenBank/DDBJ databases">
        <title>The draft genome sequence of Actinophytocola xinjiangensis.</title>
        <authorList>
            <person name="Wang W."/>
            <person name="Yuan L."/>
        </authorList>
    </citation>
    <scope>NUCLEOTIDE SEQUENCE [LARGE SCALE GENOMIC DNA]</scope>
    <source>
        <strain evidence="1 2">CGMCC 4.4663</strain>
    </source>
</reference>
<comment type="caution">
    <text evidence="1">The sequence shown here is derived from an EMBL/GenBank/DDBJ whole genome shotgun (WGS) entry which is preliminary data.</text>
</comment>
<evidence type="ECO:0000313" key="2">
    <source>
        <dbReference type="Proteomes" id="UP000185696"/>
    </source>
</evidence>
<evidence type="ECO:0000313" key="1">
    <source>
        <dbReference type="EMBL" id="OLF11451.1"/>
    </source>
</evidence>
<dbReference type="RefSeq" id="WP_075132686.1">
    <property type="nucleotide sequence ID" value="NZ_MSIF01000004.1"/>
</dbReference>
<proteinExistence type="predicted"/>
<dbReference type="Proteomes" id="UP000185696">
    <property type="component" value="Unassembled WGS sequence"/>
</dbReference>
<keyword evidence="2" id="KW-1185">Reference proteome</keyword>
<gene>
    <name evidence="1" type="ORF">BLA60_10770</name>
</gene>
<sequence>MTESSEHVVVGQGNGDIWPRVVADHPHQRVKLVDLLLRDPGYEGVYARVHASVNFSVRNRRADDTNKWLTVGFYAKFGAALFVDETTPEGSDWCWGALRPTPIEDPPPIYYDQPTGTLFPPRCVMPLGELREVILEWVRTGQRPTSVEWLPINGLAWDLTDDGRVHVPNPAH</sequence>
<name>A0A7Z0WP54_9PSEU</name>
<dbReference type="InterPro" id="IPR025680">
    <property type="entry name" value="DddI"/>
</dbReference>
<accession>A0A7Z0WP54</accession>
<organism evidence="1 2">
    <name type="scientific">Actinophytocola xinjiangensis</name>
    <dbReference type="NCBI Taxonomy" id="485602"/>
    <lineage>
        <taxon>Bacteria</taxon>
        <taxon>Bacillati</taxon>
        <taxon>Actinomycetota</taxon>
        <taxon>Actinomycetes</taxon>
        <taxon>Pseudonocardiales</taxon>
        <taxon>Pseudonocardiaceae</taxon>
    </lineage>
</organism>
<dbReference type="AlphaFoldDB" id="A0A7Z0WP54"/>
<evidence type="ECO:0008006" key="3">
    <source>
        <dbReference type="Google" id="ProtNLM"/>
    </source>
</evidence>
<protein>
    <recommendedName>
        <fullName evidence="3">Immunity protein Imm1</fullName>
    </recommendedName>
</protein>
<dbReference type="OrthoDB" id="5186484at2"/>
<dbReference type="Pfam" id="PF14430">
    <property type="entry name" value="Imm1"/>
    <property type="match status" value="1"/>
</dbReference>